<gene>
    <name evidence="6" type="ORF">BV898_04439</name>
</gene>
<feature type="compositionally biased region" description="Polar residues" evidence="3">
    <location>
        <begin position="1030"/>
        <end position="1039"/>
    </location>
</feature>
<feature type="region of interest" description="Disordered" evidence="3">
    <location>
        <begin position="1"/>
        <end position="50"/>
    </location>
</feature>
<feature type="domain" description="CLEC16A/TT9 C-terminal" evidence="5">
    <location>
        <begin position="546"/>
        <end position="633"/>
    </location>
</feature>
<dbReference type="OrthoDB" id="294052at2759"/>
<organism evidence="6 7">
    <name type="scientific">Hypsibius exemplaris</name>
    <name type="common">Freshwater tardigrade</name>
    <dbReference type="NCBI Taxonomy" id="2072580"/>
    <lineage>
        <taxon>Eukaryota</taxon>
        <taxon>Metazoa</taxon>
        <taxon>Ecdysozoa</taxon>
        <taxon>Tardigrada</taxon>
        <taxon>Eutardigrada</taxon>
        <taxon>Parachela</taxon>
        <taxon>Hypsibioidea</taxon>
        <taxon>Hypsibiidae</taxon>
        <taxon>Hypsibius</taxon>
    </lineage>
</organism>
<reference evidence="7" key="1">
    <citation type="submission" date="2017-01" db="EMBL/GenBank/DDBJ databases">
        <title>Comparative genomics of anhydrobiosis in the tardigrade Hypsibius dujardini.</title>
        <authorList>
            <person name="Yoshida Y."/>
            <person name="Koutsovoulos G."/>
            <person name="Laetsch D."/>
            <person name="Stevens L."/>
            <person name="Kumar S."/>
            <person name="Horikawa D."/>
            <person name="Ishino K."/>
            <person name="Komine S."/>
            <person name="Tomita M."/>
            <person name="Blaxter M."/>
            <person name="Arakawa K."/>
        </authorList>
    </citation>
    <scope>NUCLEOTIDE SEQUENCE [LARGE SCALE GENOMIC DNA]</scope>
    <source>
        <strain evidence="7">Z151</strain>
    </source>
</reference>
<dbReference type="Pfam" id="PF19439">
    <property type="entry name" value="CLEC16A_C"/>
    <property type="match status" value="1"/>
</dbReference>
<feature type="compositionally biased region" description="Polar residues" evidence="3">
    <location>
        <begin position="1"/>
        <end position="19"/>
    </location>
</feature>
<proteinExistence type="inferred from homology"/>
<dbReference type="InterPro" id="IPR019155">
    <property type="entry name" value="CLEC16A/TT9_N"/>
</dbReference>
<dbReference type="InterPro" id="IPR039272">
    <property type="entry name" value="CLEC16A/TT9"/>
</dbReference>
<feature type="domain" description="FPL" evidence="4">
    <location>
        <begin position="87"/>
        <end position="123"/>
    </location>
</feature>
<evidence type="ECO:0008006" key="8">
    <source>
        <dbReference type="Google" id="ProtNLM"/>
    </source>
</evidence>
<sequence length="1094" mass="122105">MFNSRWWSNSPKGATSPASKSPLPDSPKGEKLSPTHSQGGSGSAVLKEDVGKKDGRFSADRLRTLYAQLTNEPAVGDSNSAEIVAVLRNMSEILIWGDKNDPSVFECFLEKHMLANFVSILQQCGVVFTKHSGKEEAAQVPVKILKESSPITERSLFSGSSVTKTPSKRDTPVPEVLSVSAAHHVCTQVLQLLHILFENISQDTSLYFLLSNNFINQIIECSFDLSDDEILAHYVSLMKILSAKLNPHTIHFFHHEDRSRGREDRPDPDFPLFVRALGLFSFPETMVRIAARTVILNVFNVRDLDSSDRSFISSITLPQQLMRTLLDIMVKQAIKIRDFLHESGIADGFIDAGLYNQASLEEDQLTVRQKILTGWNERRKQGSALQDLIVEHMEYVQYISDLAGLRVEPLHARVRSDFEEHYILPLVLFPLRNNLDALRRTDDVFTRRRLVTEILFSLLLLNLVAINLTDISLLVSSIHADKIFTSLLDYLTVLDNREAVPQDDRFPIFVLMFFLTLSERRTQIQTDGINFDVFIAAKLLPAVVGIIHQVPVVGFTTCRVMVLRLACMWIESSVLQQPALVLDDHFLAVLLDAREQSCLSLRRFYKNDDAFIGLVELEVHLQHQLVKSPLKMERVLGHDLTAFLSLCPRRATWANSDMPGNSSDSGSRPSSAKTIAEERGFPDLYKRWPLTGDEKCRYYLRLFFLLRRLSNKMQKVSTPPGVVAVATGLPAEVVAGATAVTTTTSSSSSFDEMPAPFQSVQIGDVVDISSCDTILSCTVIPFHTHLAVRPQDKLSTLGSNSPKSRPLQLLLCPSDEEKWVKRFLIIHQWQMLFVEPDNRKLGFAVVKESFVLPSVQLLHEKEQRERIICCCAVAISTNHRTHDVNPTVGTETKMTLKSIFLQIQQQLPQQLAAAPNDAPWNMDPRYEAYARVIFDDSIRAMAASTRIRKNQERIRELKLGAINTLLDLPIGTSNQSDATDGSTNNENTPGTRVLPVPFVTSSPREKTDRVKSAGSRRAAPVVILHGSAGASSQLLSVDPSTKHRGKSGSRGPSRERPKSARSTAGMPIPLARLDTAARSGFIERVEPSSQDSHT</sequence>
<dbReference type="InterPro" id="IPR045820">
    <property type="entry name" value="CLEC16A/TT9_C"/>
</dbReference>
<comment type="similarity">
    <text evidence="1">Belongs to the CLEC16A/gop-1 family.</text>
</comment>
<name>A0A1W0X213_HYPEX</name>
<dbReference type="GO" id="GO:0007034">
    <property type="term" value="P:vacuolar transport"/>
    <property type="evidence" value="ECO:0007669"/>
    <property type="project" value="TreeGrafter"/>
</dbReference>
<dbReference type="AlphaFoldDB" id="A0A1W0X213"/>
<feature type="region of interest" description="Disordered" evidence="3">
    <location>
        <begin position="969"/>
        <end position="1018"/>
    </location>
</feature>
<evidence type="ECO:0000259" key="4">
    <source>
        <dbReference type="Pfam" id="PF09758"/>
    </source>
</evidence>
<keyword evidence="2" id="KW-0072">Autophagy</keyword>
<feature type="compositionally biased region" description="Basic and acidic residues" evidence="3">
    <location>
        <begin position="1081"/>
        <end position="1094"/>
    </location>
</feature>
<evidence type="ECO:0000256" key="1">
    <source>
        <dbReference type="ARBA" id="ARBA00006441"/>
    </source>
</evidence>
<feature type="compositionally biased region" description="Polar residues" evidence="3">
    <location>
        <begin position="971"/>
        <end position="990"/>
    </location>
</feature>
<keyword evidence="7" id="KW-1185">Reference proteome</keyword>
<dbReference type="PANTHER" id="PTHR21481:SF0">
    <property type="entry name" value="PROTEIN CLEC16A"/>
    <property type="match status" value="1"/>
</dbReference>
<dbReference type="GO" id="GO:0016197">
    <property type="term" value="P:endosomal transport"/>
    <property type="evidence" value="ECO:0007669"/>
    <property type="project" value="TreeGrafter"/>
</dbReference>
<feature type="region of interest" description="Disordered" evidence="3">
    <location>
        <begin position="1030"/>
        <end position="1094"/>
    </location>
</feature>
<dbReference type="GO" id="GO:0006914">
    <property type="term" value="P:autophagy"/>
    <property type="evidence" value="ECO:0007669"/>
    <property type="project" value="UniProtKB-KW"/>
</dbReference>
<dbReference type="GO" id="GO:0005770">
    <property type="term" value="C:late endosome"/>
    <property type="evidence" value="ECO:0007669"/>
    <property type="project" value="TreeGrafter"/>
</dbReference>
<evidence type="ECO:0000256" key="2">
    <source>
        <dbReference type="ARBA" id="ARBA00023006"/>
    </source>
</evidence>
<protein>
    <recommendedName>
        <fullName evidence="8">Protein CLEC16A</fullName>
    </recommendedName>
</protein>
<evidence type="ECO:0000313" key="6">
    <source>
        <dbReference type="EMBL" id="OQV21537.1"/>
    </source>
</evidence>
<dbReference type="GO" id="GO:0005794">
    <property type="term" value="C:Golgi apparatus"/>
    <property type="evidence" value="ECO:0007669"/>
    <property type="project" value="TreeGrafter"/>
</dbReference>
<accession>A0A1W0X213</accession>
<dbReference type="GO" id="GO:1901096">
    <property type="term" value="P:regulation of autophagosome maturation"/>
    <property type="evidence" value="ECO:0007669"/>
    <property type="project" value="TreeGrafter"/>
</dbReference>
<feature type="region of interest" description="Disordered" evidence="3">
    <location>
        <begin position="655"/>
        <end position="674"/>
    </location>
</feature>
<evidence type="ECO:0000259" key="5">
    <source>
        <dbReference type="Pfam" id="PF19439"/>
    </source>
</evidence>
<dbReference type="Pfam" id="PF09758">
    <property type="entry name" value="FPL"/>
    <property type="match status" value="2"/>
</dbReference>
<feature type="compositionally biased region" description="Low complexity" evidence="3">
    <location>
        <begin position="662"/>
        <end position="671"/>
    </location>
</feature>
<evidence type="ECO:0000313" key="7">
    <source>
        <dbReference type="Proteomes" id="UP000192578"/>
    </source>
</evidence>
<feature type="domain" description="FPL" evidence="4">
    <location>
        <begin position="176"/>
        <end position="299"/>
    </location>
</feature>
<dbReference type="PANTHER" id="PTHR21481">
    <property type="entry name" value="PROTEIN CLEC16A"/>
    <property type="match status" value="1"/>
</dbReference>
<comment type="caution">
    <text evidence="6">The sequence shown here is derived from an EMBL/GenBank/DDBJ whole genome shotgun (WGS) entry which is preliminary data.</text>
</comment>
<evidence type="ECO:0000256" key="3">
    <source>
        <dbReference type="SAM" id="MobiDB-lite"/>
    </source>
</evidence>
<dbReference type="Proteomes" id="UP000192578">
    <property type="component" value="Unassembled WGS sequence"/>
</dbReference>
<dbReference type="EMBL" id="MTYJ01000022">
    <property type="protein sequence ID" value="OQV21537.1"/>
    <property type="molecule type" value="Genomic_DNA"/>
</dbReference>